<keyword evidence="7 10" id="KW-1133">Transmembrane helix</keyword>
<dbReference type="SMART" id="SM00382">
    <property type="entry name" value="AAA"/>
    <property type="match status" value="1"/>
</dbReference>
<evidence type="ECO:0000313" key="12">
    <source>
        <dbReference type="EMBL" id="SEH41471.1"/>
    </source>
</evidence>
<feature type="transmembrane region" description="Helical" evidence="10">
    <location>
        <begin position="273"/>
        <end position="292"/>
    </location>
</feature>
<name>A0A1H6I424_9ACTN</name>
<dbReference type="InterPro" id="IPR017911">
    <property type="entry name" value="MacB-like_ATP-bd"/>
</dbReference>
<evidence type="ECO:0000256" key="6">
    <source>
        <dbReference type="ARBA" id="ARBA00022840"/>
    </source>
</evidence>
<keyword evidence="5" id="KW-0547">Nucleotide-binding</keyword>
<dbReference type="InterPro" id="IPR003593">
    <property type="entry name" value="AAA+_ATPase"/>
</dbReference>
<comment type="caution">
    <text evidence="12">The sequence shown here is derived from an EMBL/GenBank/DDBJ whole genome shotgun (WGS) entry which is preliminary data.</text>
</comment>
<evidence type="ECO:0000256" key="10">
    <source>
        <dbReference type="SAM" id="Phobius"/>
    </source>
</evidence>
<dbReference type="PANTHER" id="PTHR42798">
    <property type="entry name" value="LIPOPROTEIN-RELEASING SYSTEM ATP-BINDING PROTEIN LOLD"/>
    <property type="match status" value="1"/>
</dbReference>
<dbReference type="Gene3D" id="3.40.50.300">
    <property type="entry name" value="P-loop containing nucleotide triphosphate hydrolases"/>
    <property type="match status" value="1"/>
</dbReference>
<dbReference type="Pfam" id="PF02687">
    <property type="entry name" value="FtsX"/>
    <property type="match status" value="1"/>
</dbReference>
<feature type="transmembrane region" description="Helical" evidence="10">
    <location>
        <begin position="971"/>
        <end position="1000"/>
    </location>
</feature>
<reference evidence="12 13" key="1">
    <citation type="submission" date="2016-10" db="EMBL/GenBank/DDBJ databases">
        <authorList>
            <person name="Varghese N."/>
            <person name="Submissions S."/>
        </authorList>
    </citation>
    <scope>NUCLEOTIDE SEQUENCE [LARGE SCALE GENOMIC DNA]</scope>
    <source>
        <strain evidence="12 13">WCP15</strain>
    </source>
</reference>
<dbReference type="InterPro" id="IPR003439">
    <property type="entry name" value="ABC_transporter-like_ATP-bd"/>
</dbReference>
<keyword evidence="3" id="KW-1003">Cell membrane</keyword>
<evidence type="ECO:0000256" key="8">
    <source>
        <dbReference type="ARBA" id="ARBA00023136"/>
    </source>
</evidence>
<evidence type="ECO:0000256" key="7">
    <source>
        <dbReference type="ARBA" id="ARBA00022989"/>
    </source>
</evidence>
<dbReference type="InterPro" id="IPR017871">
    <property type="entry name" value="ABC_transporter-like_CS"/>
</dbReference>
<evidence type="ECO:0000256" key="2">
    <source>
        <dbReference type="ARBA" id="ARBA00022448"/>
    </source>
</evidence>
<dbReference type="CDD" id="cd03255">
    <property type="entry name" value="ABC_MJ0796_LolCDE_FtsE"/>
    <property type="match status" value="1"/>
</dbReference>
<keyword evidence="2" id="KW-0813">Transport</keyword>
<evidence type="ECO:0000256" key="3">
    <source>
        <dbReference type="ARBA" id="ARBA00022475"/>
    </source>
</evidence>
<evidence type="ECO:0000256" key="1">
    <source>
        <dbReference type="ARBA" id="ARBA00004429"/>
    </source>
</evidence>
<dbReference type="Pfam" id="PF00005">
    <property type="entry name" value="ABC_tran"/>
    <property type="match status" value="1"/>
</dbReference>
<dbReference type="SUPFAM" id="SSF52540">
    <property type="entry name" value="P-loop containing nucleoside triphosphate hydrolases"/>
    <property type="match status" value="1"/>
</dbReference>
<dbReference type="InterPro" id="IPR027417">
    <property type="entry name" value="P-loop_NTPase"/>
</dbReference>
<protein>
    <submittedName>
        <fullName evidence="12">ABC-type lipoprotein export system, ATPase component</fullName>
    </submittedName>
</protein>
<dbReference type="PANTHER" id="PTHR42798:SF6">
    <property type="entry name" value="CELL DIVISION ATP-BINDING PROTEIN FTSE"/>
    <property type="match status" value="1"/>
</dbReference>
<dbReference type="InterPro" id="IPR003838">
    <property type="entry name" value="ABC3_permease_C"/>
</dbReference>
<keyword evidence="13" id="KW-1185">Reference proteome</keyword>
<feature type="domain" description="ABC transporter" evidence="11">
    <location>
        <begin position="2"/>
        <end position="240"/>
    </location>
</feature>
<evidence type="ECO:0000256" key="4">
    <source>
        <dbReference type="ARBA" id="ARBA00022692"/>
    </source>
</evidence>
<evidence type="ECO:0000256" key="5">
    <source>
        <dbReference type="ARBA" id="ARBA00022741"/>
    </source>
</evidence>
<feature type="transmembrane region" description="Helical" evidence="10">
    <location>
        <begin position="1065"/>
        <end position="1087"/>
    </location>
</feature>
<feature type="transmembrane region" description="Helical" evidence="10">
    <location>
        <begin position="1021"/>
        <end position="1045"/>
    </location>
</feature>
<dbReference type="EMBL" id="FNWT01000002">
    <property type="protein sequence ID" value="SEH41471.1"/>
    <property type="molecule type" value="Genomic_DNA"/>
</dbReference>
<dbReference type="Proteomes" id="UP000199135">
    <property type="component" value="Unassembled WGS sequence"/>
</dbReference>
<accession>A0A1H6I424</accession>
<comment type="subcellular location">
    <subcellularLocation>
        <location evidence="1">Cell inner membrane</location>
        <topology evidence="1">Multi-pass membrane protein</topology>
    </subcellularLocation>
</comment>
<evidence type="ECO:0000256" key="9">
    <source>
        <dbReference type="ARBA" id="ARBA00038388"/>
    </source>
</evidence>
<gene>
    <name evidence="12" type="ORF">SAMN05216447_10221</name>
</gene>
<comment type="similarity">
    <text evidence="9">Belongs to the ABC transporter superfamily. Macrolide exporter (TC 3.A.1.122) family.</text>
</comment>
<keyword evidence="12" id="KW-0449">Lipoprotein</keyword>
<dbReference type="PROSITE" id="PS00211">
    <property type="entry name" value="ABC_TRANSPORTER_1"/>
    <property type="match status" value="1"/>
</dbReference>
<sequence>MLQLKDIRKAYVTDSYEQMALDGVSVTFRDNEFVAVLGPSGSGKTTMLNILGGLDHADSGDIVINGVSTKDYSAKDWDSYRNHRIGFVFQSYNLIPHQSILSNVELALTLAGVGLAERRARARTALERVGLGDHVGKRPSQLSGGQMQRVAIARALVNDPDIVLADEPTGALDTETGIQIMDLLKEVARDRLVIMVTHNPELAESYATRVVRLHDGRLTDDTDPFVSEIADGVATKVLDARPKKRSRDRASMSFATALALSFNNLMTKKGRTALTAFAGSIGIIGIAAILALSNGVNDYIARTEEDALTSYPLTVTKSSFDVSSLLSSGVMGGIGGSSGEAQGAGSDQDPDSIPEYTVMTDMFANVKNNDLGSFKKYLDSGDSGIEPYVNTIQYSYGIRPQVYRTDTSGGVVRLSPSKMESTLTSGVMGSALMGGTATSSSFTELVDDADMLRSQADLVEGSWPTNYDEVVLILDSRGQVSDYTLYSIGYYDPEIMNEMTQNALKGEEVSAPETACDFTKEKALGMTFTVVPACDLYQKNEGQGTWSDMTGDTGYMKSAIEKGIRLKVVGIVRPKDSSVRLMEGIGYSPKLTRELMRRAQESQVVKDQLANPDVDVFTGKTFEELQSEQGASFDMSNLFTVDTDALRKAFSFDTSALSSVASSGSGLDLSGIGLDSSAFDPSVMKVDPSAMQGVFSEDSLRQIMAGAPKFDLESAGITDAASGLTDEQRKAINDASTRLAAGYAAWAIQNPEAAKADDSMSKYLATPEATAITGQLSEELGTSMNDIMNVALQKYMSEQFAPYLSKQMQALMQSAAQIMALQLAQQMQTQMSVATAQLGSQLSAAISGQLQGQMAQLSGALKNGFRVDPNAFASAIHLNMDQNDLTSLLTNYMNAGDLSYTGNLDKLGYADESEPKSISIYPKDFAAKESVLSIIDGYNGMRKDEGREDETIQYSDIAGVLMSSVTDIVNMISLVLIAFVSISLVVSSIMIGIITYISVLERKKEIGILRAMGASRLNVANVFNAETVIEGFISGVFAVAFVYLVSAGVNAIVYETQGIEGIMSLPLGSALALIAISVFLTFVAGIMPAANASRRDPVEALRSE</sequence>
<evidence type="ECO:0000259" key="11">
    <source>
        <dbReference type="PROSITE" id="PS50893"/>
    </source>
</evidence>
<keyword evidence="8 10" id="KW-0472">Membrane</keyword>
<evidence type="ECO:0000313" key="13">
    <source>
        <dbReference type="Proteomes" id="UP000199135"/>
    </source>
</evidence>
<dbReference type="PROSITE" id="PS50893">
    <property type="entry name" value="ABC_TRANSPORTER_2"/>
    <property type="match status" value="1"/>
</dbReference>
<organism evidence="12 13">
    <name type="scientific">Parafannyhessea umbonata</name>
    <dbReference type="NCBI Taxonomy" id="604330"/>
    <lineage>
        <taxon>Bacteria</taxon>
        <taxon>Bacillati</taxon>
        <taxon>Actinomycetota</taxon>
        <taxon>Coriobacteriia</taxon>
        <taxon>Coriobacteriales</taxon>
        <taxon>Atopobiaceae</taxon>
        <taxon>Parafannyhessea</taxon>
    </lineage>
</organism>
<dbReference type="RefSeq" id="WP_078686916.1">
    <property type="nucleotide sequence ID" value="NZ_FNWT01000002.1"/>
</dbReference>
<proteinExistence type="inferred from homology"/>
<keyword evidence="6" id="KW-0067">ATP-binding</keyword>
<keyword evidence="4 10" id="KW-0812">Transmembrane</keyword>